<reference evidence="9" key="2">
    <citation type="submission" date="2019-10" db="EMBL/GenBank/DDBJ databases">
        <title>A de novo genome assembly of a pear dwarfing rootstock.</title>
        <authorList>
            <person name="Wang F."/>
            <person name="Wang J."/>
            <person name="Li S."/>
            <person name="Zhang Y."/>
            <person name="Fang M."/>
            <person name="Ma L."/>
            <person name="Zhao Y."/>
            <person name="Jiang S."/>
        </authorList>
    </citation>
    <scope>NUCLEOTIDE SEQUENCE [LARGE SCALE GENOMIC DNA]</scope>
</reference>
<protein>
    <submittedName>
        <fullName evidence="8">WW domain-binding protein 11-like</fullName>
    </submittedName>
</protein>
<dbReference type="Pfam" id="PF00403">
    <property type="entry name" value="HMA"/>
    <property type="match status" value="1"/>
</dbReference>
<evidence type="ECO:0000256" key="1">
    <source>
        <dbReference type="ARBA" id="ARBA00022481"/>
    </source>
</evidence>
<evidence type="ECO:0000256" key="6">
    <source>
        <dbReference type="SAM" id="MobiDB-lite"/>
    </source>
</evidence>
<gene>
    <name evidence="8" type="ORF">D8674_004983</name>
</gene>
<accession>A0A5N5FQ66</accession>
<feature type="compositionally biased region" description="Basic and acidic residues" evidence="6">
    <location>
        <begin position="221"/>
        <end position="231"/>
    </location>
</feature>
<comment type="caution">
    <text evidence="8">The sequence shown here is derived from an EMBL/GenBank/DDBJ whole genome shotgun (WGS) entry which is preliminary data.</text>
</comment>
<dbReference type="EMBL" id="SMOL01000559">
    <property type="protein sequence ID" value="KAB2605266.1"/>
    <property type="molecule type" value="Genomic_DNA"/>
</dbReference>
<evidence type="ECO:0000256" key="4">
    <source>
        <dbReference type="ARBA" id="ARBA00023289"/>
    </source>
</evidence>
<feature type="domain" description="HMA" evidence="7">
    <location>
        <begin position="77"/>
        <end position="148"/>
    </location>
</feature>
<keyword evidence="3" id="KW-0449">Lipoprotein</keyword>
<sequence>MSNAILQQGNDDGPPNRTTSLALVHDQYYHHDDAAEYNSSMENHSPDIGPTCILKVSTCCLGGSKLWRPHFTKLWPPKFIKTKTAITCCKGCAHKIKKKLQKLNGVNSITIDYEKGMVAVSGTVDPATILVTISKLKIMTELVSYKKDPRGAKKKKQAQELKKTQNHHKHEANDAKKIDHHDSKSKSHSDSDDDDTDECHDDHRAHKSSKHKMNGPILSPHAKDYFPKPRPEFGPPRPYGLQNHWAPGMMHGRPPPGPPPVLQLPPPMQPHGYGYDYRSNMVLMPRPPPPMQPQEYGYDYRSNMFPMPRPPPPPPHMYPYYHRPKDPPVGNSMIHYFSDDNTSSACTIM</sequence>
<evidence type="ECO:0000256" key="2">
    <source>
        <dbReference type="ARBA" id="ARBA00022723"/>
    </source>
</evidence>
<dbReference type="AlphaFoldDB" id="A0A5N5FQ66"/>
<proteinExistence type="inferred from homology"/>
<evidence type="ECO:0000313" key="9">
    <source>
        <dbReference type="Proteomes" id="UP000327157"/>
    </source>
</evidence>
<name>A0A5N5FQ66_9ROSA</name>
<dbReference type="GO" id="GO:0046872">
    <property type="term" value="F:metal ion binding"/>
    <property type="evidence" value="ECO:0007669"/>
    <property type="project" value="UniProtKB-KW"/>
</dbReference>
<evidence type="ECO:0000259" key="7">
    <source>
        <dbReference type="PROSITE" id="PS50846"/>
    </source>
</evidence>
<evidence type="ECO:0000313" key="8">
    <source>
        <dbReference type="EMBL" id="KAB2605266.1"/>
    </source>
</evidence>
<dbReference type="InterPro" id="IPR036163">
    <property type="entry name" value="HMA_dom_sf"/>
</dbReference>
<feature type="compositionally biased region" description="Basic and acidic residues" evidence="6">
    <location>
        <begin position="171"/>
        <end position="190"/>
    </location>
</feature>
<reference evidence="8 9" key="1">
    <citation type="submission" date="2019-09" db="EMBL/GenBank/DDBJ databases">
        <authorList>
            <person name="Ou C."/>
        </authorList>
    </citation>
    <scope>NUCLEOTIDE SEQUENCE [LARGE SCALE GENOMIC DNA]</scope>
    <source>
        <strain evidence="8">S2</strain>
        <tissue evidence="8">Leaf</tissue>
    </source>
</reference>
<dbReference type="Gene3D" id="3.30.70.100">
    <property type="match status" value="1"/>
</dbReference>
<comment type="similarity">
    <text evidence="5">Belongs to the HIPP family.</text>
</comment>
<dbReference type="SUPFAM" id="SSF55008">
    <property type="entry name" value="HMA, heavy metal-associated domain"/>
    <property type="match status" value="1"/>
</dbReference>
<feature type="region of interest" description="Disordered" evidence="6">
    <location>
        <begin position="148"/>
        <end position="236"/>
    </location>
</feature>
<feature type="compositionally biased region" description="Basic and acidic residues" evidence="6">
    <location>
        <begin position="148"/>
        <end position="163"/>
    </location>
</feature>
<organism evidence="8 9">
    <name type="scientific">Pyrus ussuriensis x Pyrus communis</name>
    <dbReference type="NCBI Taxonomy" id="2448454"/>
    <lineage>
        <taxon>Eukaryota</taxon>
        <taxon>Viridiplantae</taxon>
        <taxon>Streptophyta</taxon>
        <taxon>Embryophyta</taxon>
        <taxon>Tracheophyta</taxon>
        <taxon>Spermatophyta</taxon>
        <taxon>Magnoliopsida</taxon>
        <taxon>eudicotyledons</taxon>
        <taxon>Gunneridae</taxon>
        <taxon>Pentapetalae</taxon>
        <taxon>rosids</taxon>
        <taxon>fabids</taxon>
        <taxon>Rosales</taxon>
        <taxon>Rosaceae</taxon>
        <taxon>Amygdaloideae</taxon>
        <taxon>Maleae</taxon>
        <taxon>Pyrus</taxon>
    </lineage>
</organism>
<dbReference type="Proteomes" id="UP000327157">
    <property type="component" value="Chromosome 11"/>
</dbReference>
<dbReference type="OrthoDB" id="1165345at2759"/>
<keyword evidence="9" id="KW-1185">Reference proteome</keyword>
<dbReference type="CDD" id="cd00371">
    <property type="entry name" value="HMA"/>
    <property type="match status" value="1"/>
</dbReference>
<keyword evidence="2" id="KW-0479">Metal-binding</keyword>
<keyword evidence="1" id="KW-0488">Methylation</keyword>
<dbReference type="PANTHER" id="PTHR45868">
    <property type="entry name" value="HEAVY METAL-ASSOCIATED ISOPRENYLATED PLANT PROTEIN 33-RELATED"/>
    <property type="match status" value="1"/>
</dbReference>
<dbReference type="PROSITE" id="PS50846">
    <property type="entry name" value="HMA_2"/>
    <property type="match status" value="1"/>
</dbReference>
<dbReference type="PANTHER" id="PTHR45868:SF93">
    <property type="entry name" value="OS12G0144600 PROTEIN"/>
    <property type="match status" value="1"/>
</dbReference>
<keyword evidence="4" id="KW-0636">Prenylation</keyword>
<evidence type="ECO:0000256" key="3">
    <source>
        <dbReference type="ARBA" id="ARBA00023288"/>
    </source>
</evidence>
<dbReference type="InterPro" id="IPR006121">
    <property type="entry name" value="HMA_dom"/>
</dbReference>
<evidence type="ECO:0000256" key="5">
    <source>
        <dbReference type="ARBA" id="ARBA00024045"/>
    </source>
</evidence>
<reference evidence="8 9" key="3">
    <citation type="submission" date="2019-11" db="EMBL/GenBank/DDBJ databases">
        <title>A de novo genome assembly of a pear dwarfing rootstock.</title>
        <authorList>
            <person name="Wang F."/>
            <person name="Wang J."/>
            <person name="Li S."/>
            <person name="Zhang Y."/>
            <person name="Fang M."/>
            <person name="Ma L."/>
            <person name="Zhao Y."/>
            <person name="Jiang S."/>
        </authorList>
    </citation>
    <scope>NUCLEOTIDE SEQUENCE [LARGE SCALE GENOMIC DNA]</scope>
    <source>
        <strain evidence="8">S2</strain>
        <tissue evidence="8">Leaf</tissue>
    </source>
</reference>